<evidence type="ECO:0000313" key="2">
    <source>
        <dbReference type="EMBL" id="CEM32691.1"/>
    </source>
</evidence>
<name>A0A0G4GQG9_VITBC</name>
<dbReference type="EMBL" id="CDMY01000759">
    <property type="protein sequence ID" value="CEM32691.1"/>
    <property type="molecule type" value="Genomic_DNA"/>
</dbReference>
<protein>
    <submittedName>
        <fullName evidence="2">Uncharacterized protein</fullName>
    </submittedName>
</protein>
<dbReference type="PhylomeDB" id="A0A0G4GQG9"/>
<evidence type="ECO:0000313" key="3">
    <source>
        <dbReference type="Proteomes" id="UP000041254"/>
    </source>
</evidence>
<dbReference type="InParanoid" id="A0A0G4GQG9"/>
<organism evidence="2 3">
    <name type="scientific">Vitrella brassicaformis (strain CCMP3155)</name>
    <dbReference type="NCBI Taxonomy" id="1169540"/>
    <lineage>
        <taxon>Eukaryota</taxon>
        <taxon>Sar</taxon>
        <taxon>Alveolata</taxon>
        <taxon>Colpodellida</taxon>
        <taxon>Vitrellaceae</taxon>
        <taxon>Vitrella</taxon>
    </lineage>
</organism>
<evidence type="ECO:0000256" key="1">
    <source>
        <dbReference type="SAM" id="MobiDB-lite"/>
    </source>
</evidence>
<accession>A0A0G4GQG9</accession>
<sequence length="230" mass="25925">MTLWYVQIAAYILYSDGLVTNCKRAWGYPGWQPADDWWMIGGVAASLLAGLETVQDAKWKSQFAPDWCQYYCHAFDSQLFESLMEQVDKAKEEGKTAVSQRAWQRRAVLCTRTVLEESFNGKELLNSRLEDIKEAVNTKHRIDPSKRQQAFSSPSPPPAANEAVIRALLAMKEADRNFKLTHAAAIIVAELLLDPNPQHRTDEAAGRAAKLLKQLVREWAKMIYPSASVA</sequence>
<reference evidence="2 3" key="1">
    <citation type="submission" date="2014-11" db="EMBL/GenBank/DDBJ databases">
        <authorList>
            <person name="Zhu J."/>
            <person name="Qi W."/>
            <person name="Song R."/>
        </authorList>
    </citation>
    <scope>NUCLEOTIDE SEQUENCE [LARGE SCALE GENOMIC DNA]</scope>
</reference>
<dbReference type="VEuPathDB" id="CryptoDB:Vbra_18357"/>
<keyword evidence="3" id="KW-1185">Reference proteome</keyword>
<dbReference type="AlphaFoldDB" id="A0A0G4GQG9"/>
<proteinExistence type="predicted"/>
<feature type="region of interest" description="Disordered" evidence="1">
    <location>
        <begin position="139"/>
        <end position="158"/>
    </location>
</feature>
<gene>
    <name evidence="2" type="ORF">Vbra_18357</name>
</gene>
<dbReference type="Proteomes" id="UP000041254">
    <property type="component" value="Unassembled WGS sequence"/>
</dbReference>